<dbReference type="GO" id="GO:0006096">
    <property type="term" value="P:glycolytic process"/>
    <property type="evidence" value="ECO:0007669"/>
    <property type="project" value="UniProtKB-UniRule"/>
</dbReference>
<comment type="caution">
    <text evidence="17">The sequence shown here is derived from an EMBL/GenBank/DDBJ whole genome shotgun (WGS) entry which is preliminary data.</text>
</comment>
<dbReference type="GO" id="GO:0009986">
    <property type="term" value="C:cell surface"/>
    <property type="evidence" value="ECO:0007669"/>
    <property type="project" value="UniProtKB-ARBA"/>
</dbReference>
<comment type="subunit">
    <text evidence="13">Monomer.</text>
</comment>
<comment type="pathway">
    <text evidence="3 13">Carbohydrate degradation; glycolysis; pyruvate from D-glyceraldehyde 3-phosphate: step 2/5.</text>
</comment>
<dbReference type="PANTHER" id="PTHR11406">
    <property type="entry name" value="PHOSPHOGLYCERATE KINASE"/>
    <property type="match status" value="1"/>
</dbReference>
<feature type="binding site" evidence="13">
    <location>
        <position position="36"/>
    </location>
    <ligand>
        <name>substrate</name>
    </ligand>
</feature>
<feature type="binding site" evidence="13 14">
    <location>
        <begin position="21"/>
        <end position="23"/>
    </location>
    <ligand>
        <name>substrate</name>
    </ligand>
</feature>
<keyword evidence="12 13" id="KW-0324">Glycolysis</keyword>
<feature type="binding site" evidence="13">
    <location>
        <position position="119"/>
    </location>
    <ligand>
        <name>substrate</name>
    </ligand>
</feature>
<dbReference type="SUPFAM" id="SSF53748">
    <property type="entry name" value="Phosphoglycerate kinase"/>
    <property type="match status" value="1"/>
</dbReference>
<dbReference type="InterPro" id="IPR015824">
    <property type="entry name" value="Phosphoglycerate_kinase_N"/>
</dbReference>
<dbReference type="UniPathway" id="UPA00109">
    <property type="reaction ID" value="UER00185"/>
</dbReference>
<evidence type="ECO:0000256" key="13">
    <source>
        <dbReference type="HAMAP-Rule" id="MF_00145"/>
    </source>
</evidence>
<dbReference type="RefSeq" id="WP_089109559.1">
    <property type="nucleotide sequence ID" value="NZ_BCMF01000008.1"/>
</dbReference>
<gene>
    <name evidence="13 17" type="primary">pgk</name>
    <name evidence="17" type="ORF">IWT30_01737</name>
</gene>
<dbReference type="PANTHER" id="PTHR11406:SF23">
    <property type="entry name" value="PHOSPHOGLYCERATE KINASE 1, CHLOROPLASTIC-RELATED"/>
    <property type="match status" value="1"/>
</dbReference>
<comment type="catalytic activity">
    <reaction evidence="1 13 16">
        <text>(2R)-3-phosphoglycerate + ATP = (2R)-3-phospho-glyceroyl phosphate + ADP</text>
        <dbReference type="Rhea" id="RHEA:14801"/>
        <dbReference type="ChEBI" id="CHEBI:30616"/>
        <dbReference type="ChEBI" id="CHEBI:57604"/>
        <dbReference type="ChEBI" id="CHEBI:58272"/>
        <dbReference type="ChEBI" id="CHEBI:456216"/>
        <dbReference type="EC" id="2.7.2.3"/>
    </reaction>
</comment>
<dbReference type="EMBL" id="BCMF01000008">
    <property type="protein sequence ID" value="GAW99766.1"/>
    <property type="molecule type" value="Genomic_DNA"/>
</dbReference>
<evidence type="ECO:0000256" key="12">
    <source>
        <dbReference type="ARBA" id="ARBA00023152"/>
    </source>
</evidence>
<dbReference type="PRINTS" id="PR00477">
    <property type="entry name" value="PHGLYCKINASE"/>
</dbReference>
<dbReference type="InterPro" id="IPR015911">
    <property type="entry name" value="Phosphoglycerate_kinase_CS"/>
</dbReference>
<dbReference type="Gene3D" id="3.40.50.1260">
    <property type="entry name" value="Phosphoglycerate kinase, N-terminal domain"/>
    <property type="match status" value="2"/>
</dbReference>
<evidence type="ECO:0000256" key="15">
    <source>
        <dbReference type="PIRSR" id="PIRSR000724-2"/>
    </source>
</evidence>
<keyword evidence="8 13" id="KW-0808">Transferase</keyword>
<feature type="binding site" evidence="14">
    <location>
        <position position="119"/>
    </location>
    <ligand>
        <name>(2R)-3-phosphoglycerate</name>
        <dbReference type="ChEBI" id="CHEBI:58272"/>
    </ligand>
</feature>
<dbReference type="PROSITE" id="PS00111">
    <property type="entry name" value="PGLYCERATE_KINASE"/>
    <property type="match status" value="1"/>
</dbReference>
<dbReference type="AlphaFoldDB" id="A0A1Z5IDC6"/>
<evidence type="ECO:0000256" key="5">
    <source>
        <dbReference type="ARBA" id="ARBA00013061"/>
    </source>
</evidence>
<dbReference type="GO" id="GO:0005524">
    <property type="term" value="F:ATP binding"/>
    <property type="evidence" value="ECO:0007669"/>
    <property type="project" value="UniProtKB-KW"/>
</dbReference>
<name>A0A1Z5IDC6_9LACO</name>
<evidence type="ECO:0000256" key="14">
    <source>
        <dbReference type="PIRSR" id="PIRSR000724-1"/>
    </source>
</evidence>
<evidence type="ECO:0000256" key="3">
    <source>
        <dbReference type="ARBA" id="ARBA00004838"/>
    </source>
</evidence>
<evidence type="ECO:0000256" key="16">
    <source>
        <dbReference type="RuleBase" id="RU000532"/>
    </source>
</evidence>
<dbReference type="OrthoDB" id="9808460at2"/>
<comment type="subcellular location">
    <subcellularLocation>
        <location evidence="2 13">Cytoplasm</location>
    </subcellularLocation>
</comment>
<keyword evidence="11 13" id="KW-0067">ATP-binding</keyword>
<evidence type="ECO:0000256" key="8">
    <source>
        <dbReference type="ARBA" id="ARBA00022679"/>
    </source>
</evidence>
<dbReference type="FunFam" id="3.40.50.1260:FF:000001">
    <property type="entry name" value="Phosphoglycerate kinase"/>
    <property type="match status" value="1"/>
</dbReference>
<feature type="binding site" evidence="13 14">
    <location>
        <begin position="59"/>
        <end position="62"/>
    </location>
    <ligand>
        <name>substrate</name>
    </ligand>
</feature>
<keyword evidence="7 13" id="KW-0963">Cytoplasm</keyword>
<organism evidence="17 18">
    <name type="scientific">Secundilactobacillus mixtipabuli</name>
    <dbReference type="NCBI Taxonomy" id="1435342"/>
    <lineage>
        <taxon>Bacteria</taxon>
        <taxon>Bacillati</taxon>
        <taxon>Bacillota</taxon>
        <taxon>Bacilli</taxon>
        <taxon>Lactobacillales</taxon>
        <taxon>Lactobacillaceae</taxon>
        <taxon>Secundilactobacillus</taxon>
    </lineage>
</organism>
<feature type="binding site" evidence="14">
    <location>
        <position position="36"/>
    </location>
    <ligand>
        <name>(2R)-3-phosphoglycerate</name>
        <dbReference type="ChEBI" id="CHEBI:58272"/>
    </ligand>
</feature>
<dbReference type="FunFam" id="3.40.50.1260:FF:000008">
    <property type="entry name" value="Phosphoglycerate kinase"/>
    <property type="match status" value="1"/>
</dbReference>
<evidence type="ECO:0000256" key="1">
    <source>
        <dbReference type="ARBA" id="ARBA00000642"/>
    </source>
</evidence>
<dbReference type="GO" id="GO:0043531">
    <property type="term" value="F:ADP binding"/>
    <property type="evidence" value="ECO:0007669"/>
    <property type="project" value="TreeGrafter"/>
</dbReference>
<reference evidence="17 18" key="1">
    <citation type="submission" date="2015-11" db="EMBL/GenBank/DDBJ databases">
        <title>Draft genome sequences of new species of the genus Lactobacillus isolated from orchardgrass silage.</title>
        <authorList>
            <person name="Tohno M."/>
            <person name="Tanizawa Y."/>
            <person name="Arita M."/>
        </authorList>
    </citation>
    <scope>NUCLEOTIDE SEQUENCE [LARGE SCALE GENOMIC DNA]</scope>
    <source>
        <strain evidence="17 18">IWT30</strain>
    </source>
</reference>
<evidence type="ECO:0000256" key="6">
    <source>
        <dbReference type="ARBA" id="ARBA00016471"/>
    </source>
</evidence>
<evidence type="ECO:0000256" key="11">
    <source>
        <dbReference type="ARBA" id="ARBA00022840"/>
    </source>
</evidence>
<dbReference type="CDD" id="cd00318">
    <property type="entry name" value="Phosphoglycerate_kinase"/>
    <property type="match status" value="1"/>
</dbReference>
<dbReference type="PIRSF" id="PIRSF000724">
    <property type="entry name" value="Pgk"/>
    <property type="match status" value="1"/>
</dbReference>
<dbReference type="InterPro" id="IPR001576">
    <property type="entry name" value="Phosphoglycerate_kinase"/>
</dbReference>
<dbReference type="GO" id="GO:0005829">
    <property type="term" value="C:cytosol"/>
    <property type="evidence" value="ECO:0007669"/>
    <property type="project" value="TreeGrafter"/>
</dbReference>
<evidence type="ECO:0000256" key="2">
    <source>
        <dbReference type="ARBA" id="ARBA00004496"/>
    </source>
</evidence>
<evidence type="ECO:0000256" key="10">
    <source>
        <dbReference type="ARBA" id="ARBA00022777"/>
    </source>
</evidence>
<keyword evidence="9 13" id="KW-0547">Nucleotide-binding</keyword>
<accession>A0A1Z5IDC6</accession>
<dbReference type="InterPro" id="IPR036043">
    <property type="entry name" value="Phosphoglycerate_kinase_sf"/>
</dbReference>
<feature type="binding site" evidence="13">
    <location>
        <position position="160"/>
    </location>
    <ligand>
        <name>substrate</name>
    </ligand>
</feature>
<keyword evidence="10 13" id="KW-0418">Kinase</keyword>
<sequence length="400" mass="42592">MAKLTVSDLDLKSKKVLMRVDFNVPIKDGVIGNDNRIVAALPTIQYVIDHGGKAILLSHLGRIKSEDDKPGLSMRPVAERLSNLLNKPVTFVPATEGSQLEDAINKMNDGDVLVMENTRYEDVKNGEQVKRESKNDPALGKYWASLGDLFINDAFGTAHRQHASNVGIASNMPQTAAGFLMEKEIKFIGGAVSHPAHPFVAILGGAKVSDKIGVIDNLLDKADKVIIGGGMTYTFYAAKGMKIGNSLVEKDKIDLAKEIMDKAGDKLVLPIDSVVAEKFDNDAAHKTVDGDIPDGYMALDIGPKSVALFEDVLKDAKLVVWNGPMGVFEMSNYAEGTLEIGKFLGTLSDATTIVGGGDSTAAVQQLGVGDKLTHISTGGGASLEYLEGKTLPGIAAISEK</sequence>
<evidence type="ECO:0000313" key="17">
    <source>
        <dbReference type="EMBL" id="GAW99766.1"/>
    </source>
</evidence>
<evidence type="ECO:0000256" key="9">
    <source>
        <dbReference type="ARBA" id="ARBA00022741"/>
    </source>
</evidence>
<evidence type="ECO:0000256" key="7">
    <source>
        <dbReference type="ARBA" id="ARBA00022490"/>
    </source>
</evidence>
<dbReference type="Proteomes" id="UP000198374">
    <property type="component" value="Unassembled WGS sequence"/>
</dbReference>
<comment type="similarity">
    <text evidence="4 13 16">Belongs to the phosphoglycerate kinase family.</text>
</comment>
<feature type="binding site" evidence="14">
    <location>
        <position position="160"/>
    </location>
    <ligand>
        <name>(2R)-3-phosphoglycerate</name>
        <dbReference type="ChEBI" id="CHEBI:58272"/>
    </ligand>
</feature>
<dbReference type="Pfam" id="PF00162">
    <property type="entry name" value="PGK"/>
    <property type="match status" value="1"/>
</dbReference>
<feature type="binding site" evidence="13 15">
    <location>
        <position position="211"/>
    </location>
    <ligand>
        <name>ATP</name>
        <dbReference type="ChEBI" id="CHEBI:30616"/>
    </ligand>
</feature>
<keyword evidence="18" id="KW-1185">Reference proteome</keyword>
<dbReference type="EC" id="2.7.2.3" evidence="5 13"/>
<dbReference type="GO" id="GO:0004618">
    <property type="term" value="F:phosphoglycerate kinase activity"/>
    <property type="evidence" value="ECO:0007669"/>
    <property type="project" value="UniProtKB-UniRule"/>
</dbReference>
<evidence type="ECO:0000313" key="18">
    <source>
        <dbReference type="Proteomes" id="UP000198374"/>
    </source>
</evidence>
<feature type="binding site" evidence="13 15">
    <location>
        <position position="329"/>
    </location>
    <ligand>
        <name>ATP</name>
        <dbReference type="ChEBI" id="CHEBI:30616"/>
    </ligand>
</feature>
<feature type="binding site" evidence="13 15">
    <location>
        <begin position="356"/>
        <end position="359"/>
    </location>
    <ligand>
        <name>ATP</name>
        <dbReference type="ChEBI" id="CHEBI:30616"/>
    </ligand>
</feature>
<proteinExistence type="inferred from homology"/>
<comment type="caution">
    <text evidence="13">Lacks conserved residue(s) required for the propagation of feature annotation.</text>
</comment>
<protein>
    <recommendedName>
        <fullName evidence="6 13">Phosphoglycerate kinase</fullName>
        <ecNumber evidence="5 13">2.7.2.3</ecNumber>
    </recommendedName>
</protein>
<dbReference type="GO" id="GO:0006094">
    <property type="term" value="P:gluconeogenesis"/>
    <property type="evidence" value="ECO:0007669"/>
    <property type="project" value="TreeGrafter"/>
</dbReference>
<dbReference type="HAMAP" id="MF_00145">
    <property type="entry name" value="Phosphoglyc_kinase"/>
    <property type="match status" value="1"/>
</dbReference>
<evidence type="ECO:0000256" key="4">
    <source>
        <dbReference type="ARBA" id="ARBA00008982"/>
    </source>
</evidence>